<evidence type="ECO:0000313" key="2">
    <source>
        <dbReference type="EMBL" id="HJH10361.1"/>
    </source>
</evidence>
<comment type="caution">
    <text evidence="2">The sequence shown here is derived from an EMBL/GenBank/DDBJ whole genome shotgun (WGS) entry which is preliminary data.</text>
</comment>
<feature type="transmembrane region" description="Helical" evidence="1">
    <location>
        <begin position="189"/>
        <end position="212"/>
    </location>
</feature>
<keyword evidence="1" id="KW-0472">Membrane</keyword>
<keyword evidence="1" id="KW-1133">Transmembrane helix</keyword>
<dbReference type="Proteomes" id="UP000700212">
    <property type="component" value="Unassembled WGS sequence"/>
</dbReference>
<evidence type="ECO:0000313" key="3">
    <source>
        <dbReference type="Proteomes" id="UP000700212"/>
    </source>
</evidence>
<sequence>MMLLSTLIAPDNQLPIPANIGLLEVLIVVTFMLHIVFVNFTISLTAGAVGLEAAGMIKKNPIMDKMAQIASFHASIHKSIAVVLGVGPLLMVSVIYTQYFYASTILIGKAWLSVLILLIVAFLLLYLYKFTWDKWQNKKALHLFVGFLAMAILFFVPLIFIVNVVSMLYPEQWATANGFFHSLFHYPQIWQRYLHFMLASLATGGFYFFIYFGYKKRRGATLTPAEQAAKVFGVKVGFWVTVVQLVAGFLLLFSFKKEIRMLYLGEDLLLTSLLVLSIILTIILCACLFTAGQKDSSKAFMASLITFVFIIGVMGWMRHELREAYLQPYLDDNPRTTDYTVIDKGNEK</sequence>
<name>A0A921N9E9_9BACL</name>
<reference evidence="2" key="1">
    <citation type="journal article" date="2021" name="PeerJ">
        <title>Extensive microbial diversity within the chicken gut microbiome revealed by metagenomics and culture.</title>
        <authorList>
            <person name="Gilroy R."/>
            <person name="Ravi A."/>
            <person name="Getino M."/>
            <person name="Pursley I."/>
            <person name="Horton D.L."/>
            <person name="Alikhan N.F."/>
            <person name="Baker D."/>
            <person name="Gharbi K."/>
            <person name="Hall N."/>
            <person name="Watson M."/>
            <person name="Adriaenssens E.M."/>
            <person name="Foster-Nyarko E."/>
            <person name="Jarju S."/>
            <person name="Secka A."/>
            <person name="Antonio M."/>
            <person name="Oren A."/>
            <person name="Chaudhuri R.R."/>
            <person name="La Ragione R."/>
            <person name="Hildebrand F."/>
            <person name="Pallen M.J."/>
        </authorList>
    </citation>
    <scope>NUCLEOTIDE SEQUENCE</scope>
    <source>
        <strain evidence="2">CHK160-4876</strain>
    </source>
</reference>
<keyword evidence="1" id="KW-0812">Transmembrane</keyword>
<feature type="transmembrane region" description="Helical" evidence="1">
    <location>
        <begin position="273"/>
        <end position="292"/>
    </location>
</feature>
<proteinExistence type="predicted"/>
<feature type="transmembrane region" description="Helical" evidence="1">
    <location>
        <begin position="232"/>
        <end position="253"/>
    </location>
</feature>
<evidence type="ECO:0000256" key="1">
    <source>
        <dbReference type="SAM" id="Phobius"/>
    </source>
</evidence>
<dbReference type="AlphaFoldDB" id="A0A921N9E9"/>
<feature type="transmembrane region" description="Helical" evidence="1">
    <location>
        <begin position="80"/>
        <end position="101"/>
    </location>
</feature>
<feature type="transmembrane region" description="Helical" evidence="1">
    <location>
        <begin position="20"/>
        <end position="51"/>
    </location>
</feature>
<gene>
    <name evidence="2" type="ORF">K8V30_01490</name>
</gene>
<reference evidence="2" key="2">
    <citation type="submission" date="2021-09" db="EMBL/GenBank/DDBJ databases">
        <authorList>
            <person name="Gilroy R."/>
        </authorList>
    </citation>
    <scope>NUCLEOTIDE SEQUENCE</scope>
    <source>
        <strain evidence="2">CHK160-4876</strain>
    </source>
</reference>
<feature type="transmembrane region" description="Helical" evidence="1">
    <location>
        <begin position="140"/>
        <end position="169"/>
    </location>
</feature>
<feature type="transmembrane region" description="Helical" evidence="1">
    <location>
        <begin position="107"/>
        <end position="128"/>
    </location>
</feature>
<protein>
    <submittedName>
        <fullName evidence="2">Cytochrome c class I</fullName>
    </submittedName>
</protein>
<feature type="transmembrane region" description="Helical" evidence="1">
    <location>
        <begin position="299"/>
        <end position="317"/>
    </location>
</feature>
<dbReference type="EMBL" id="DYTV01000015">
    <property type="protein sequence ID" value="HJH10361.1"/>
    <property type="molecule type" value="Genomic_DNA"/>
</dbReference>
<accession>A0A921N9E9</accession>
<organism evidence="2 3">
    <name type="scientific">Metalysinibacillus jejuensis</name>
    <dbReference type="NCBI Taxonomy" id="914327"/>
    <lineage>
        <taxon>Bacteria</taxon>
        <taxon>Bacillati</taxon>
        <taxon>Bacillota</taxon>
        <taxon>Bacilli</taxon>
        <taxon>Bacillales</taxon>
        <taxon>Caryophanaceae</taxon>
        <taxon>Metalysinibacillus</taxon>
    </lineage>
</organism>